<accession>A0A364LEM6</accession>
<sequence length="212" mass="22898">MNPLRDAGVPGHVLQLLDRLHAASTAQESELDITAFASDAIHDATRDAFIALDKEKCQFVYQLARAINARCVVEAGTSFGVSTIYLSLAVNANLQASGGKGVVIATEHEPAKAAQARKYWAEAGASVAQNIDLREGDLLQTLRENVPKIDLLLLDSGSSIPPIRRTNASEPPNNSRHAVEGGVTVAEAYKLERYHLQRKACRIEVSNGYHVS</sequence>
<dbReference type="InterPro" id="IPR029063">
    <property type="entry name" value="SAM-dependent_MTases_sf"/>
</dbReference>
<organism evidence="1 2">
    <name type="scientific">Talaromyces amestolkiae</name>
    <dbReference type="NCBI Taxonomy" id="1196081"/>
    <lineage>
        <taxon>Eukaryota</taxon>
        <taxon>Fungi</taxon>
        <taxon>Dikarya</taxon>
        <taxon>Ascomycota</taxon>
        <taxon>Pezizomycotina</taxon>
        <taxon>Eurotiomycetes</taxon>
        <taxon>Eurotiomycetidae</taxon>
        <taxon>Eurotiales</taxon>
        <taxon>Trichocomaceae</taxon>
        <taxon>Talaromyces</taxon>
        <taxon>Talaromyces sect. Talaromyces</taxon>
    </lineage>
</organism>
<proteinExistence type="predicted"/>
<name>A0A364LEM6_TALAM</name>
<evidence type="ECO:0000313" key="2">
    <source>
        <dbReference type="Proteomes" id="UP000249363"/>
    </source>
</evidence>
<dbReference type="PANTHER" id="PTHR43167:SF1">
    <property type="entry name" value="PUTATIVE (AFU_ORTHOLOGUE AFUA_6G01830)-RELATED"/>
    <property type="match status" value="1"/>
</dbReference>
<dbReference type="SUPFAM" id="SSF53335">
    <property type="entry name" value="S-adenosyl-L-methionine-dependent methyltransferases"/>
    <property type="match status" value="1"/>
</dbReference>
<reference evidence="1 2" key="1">
    <citation type="journal article" date="2017" name="Biotechnol. Biofuels">
        <title>Differential beta-glucosidase expression as a function of carbon source availability in Talaromyces amestolkiae: a genomic and proteomic approach.</title>
        <authorList>
            <person name="de Eugenio L.I."/>
            <person name="Mendez-Liter J.A."/>
            <person name="Nieto-Dominguez M."/>
            <person name="Alonso L."/>
            <person name="Gil-Munoz J."/>
            <person name="Barriuso J."/>
            <person name="Prieto A."/>
            <person name="Martinez M.J."/>
        </authorList>
    </citation>
    <scope>NUCLEOTIDE SEQUENCE [LARGE SCALE GENOMIC DNA]</scope>
    <source>
        <strain evidence="1 2">CIB</strain>
    </source>
</reference>
<dbReference type="STRING" id="1196081.A0A364LEM6"/>
<dbReference type="Pfam" id="PF13578">
    <property type="entry name" value="Methyltransf_24"/>
    <property type="match status" value="1"/>
</dbReference>
<dbReference type="OrthoDB" id="4863010at2759"/>
<comment type="caution">
    <text evidence="1">The sequence shown here is derived from an EMBL/GenBank/DDBJ whole genome shotgun (WGS) entry which is preliminary data.</text>
</comment>
<evidence type="ECO:0008006" key="3">
    <source>
        <dbReference type="Google" id="ProtNLM"/>
    </source>
</evidence>
<dbReference type="RefSeq" id="XP_040738761.1">
    <property type="nucleotide sequence ID" value="XM_040872869.1"/>
</dbReference>
<gene>
    <name evidence="1" type="ORF">BHQ10_010259</name>
</gene>
<evidence type="ECO:0000313" key="1">
    <source>
        <dbReference type="EMBL" id="RAO74247.1"/>
    </source>
</evidence>
<keyword evidence="2" id="KW-1185">Reference proteome</keyword>
<dbReference type="GeneID" id="63799473"/>
<protein>
    <recommendedName>
        <fullName evidence="3">O-methyltransferase</fullName>
    </recommendedName>
</protein>
<dbReference type="AlphaFoldDB" id="A0A364LEM6"/>
<dbReference type="EMBL" id="MIKG01000031">
    <property type="protein sequence ID" value="RAO74247.1"/>
    <property type="molecule type" value="Genomic_DNA"/>
</dbReference>
<dbReference type="Gene3D" id="3.40.50.150">
    <property type="entry name" value="Vaccinia Virus protein VP39"/>
    <property type="match status" value="1"/>
</dbReference>
<dbReference type="Proteomes" id="UP000249363">
    <property type="component" value="Unassembled WGS sequence"/>
</dbReference>
<dbReference type="PANTHER" id="PTHR43167">
    <property type="entry name" value="PUTATIVE (AFU_ORTHOLOGUE AFUA_6G01830)-RELATED"/>
    <property type="match status" value="1"/>
</dbReference>